<evidence type="ECO:0000313" key="2">
    <source>
        <dbReference type="EMBL" id="SFN56066.1"/>
    </source>
</evidence>
<dbReference type="InterPro" id="IPR028921">
    <property type="entry name" value="NTF2_fold_dom"/>
</dbReference>
<reference evidence="3" key="1">
    <citation type="submission" date="2016-10" db="EMBL/GenBank/DDBJ databases">
        <authorList>
            <person name="Varghese N."/>
            <person name="Submissions S."/>
        </authorList>
    </citation>
    <scope>NUCLEOTIDE SEQUENCE [LARGE SCALE GENOMIC DNA]</scope>
    <source>
        <strain evidence="3">DSM 4002</strain>
    </source>
</reference>
<feature type="domain" description="NTF2 fold" evidence="1">
    <location>
        <begin position="60"/>
        <end position="126"/>
    </location>
</feature>
<name>A0A1I5A0W7_9FLAO</name>
<dbReference type="AlphaFoldDB" id="A0A1I5A0W7"/>
<proteinExistence type="predicted"/>
<sequence length="126" mass="14294">MNLKITSIILIFICQISCGQTKNSRTKLGVEYARSELKEALSNNSERQILVDKVITDKETAIIISETILFKIYGKNNIISQRPYEINKFDEYWVLNGTLPENMKGGTFLIILNSTNGQIIKLTHGK</sequence>
<dbReference type="Pfam" id="PF15631">
    <property type="entry name" value="Imm-NTF2-2"/>
    <property type="match status" value="1"/>
</dbReference>
<dbReference type="EMBL" id="FOUT01000021">
    <property type="protein sequence ID" value="SFN56066.1"/>
    <property type="molecule type" value="Genomic_DNA"/>
</dbReference>
<dbReference type="Proteomes" id="UP000182961">
    <property type="component" value="Unassembled WGS sequence"/>
</dbReference>
<accession>A0A1I5A0W7</accession>
<evidence type="ECO:0000259" key="1">
    <source>
        <dbReference type="Pfam" id="PF15631"/>
    </source>
</evidence>
<gene>
    <name evidence="2" type="ORF">SAMN05444143_1219</name>
</gene>
<organism evidence="2 3">
    <name type="scientific">Flavobacterium succinicans</name>
    <dbReference type="NCBI Taxonomy" id="29536"/>
    <lineage>
        <taxon>Bacteria</taxon>
        <taxon>Pseudomonadati</taxon>
        <taxon>Bacteroidota</taxon>
        <taxon>Flavobacteriia</taxon>
        <taxon>Flavobacteriales</taxon>
        <taxon>Flavobacteriaceae</taxon>
        <taxon>Flavobacterium</taxon>
    </lineage>
</organism>
<evidence type="ECO:0000313" key="3">
    <source>
        <dbReference type="Proteomes" id="UP000182961"/>
    </source>
</evidence>
<keyword evidence="3" id="KW-1185">Reference proteome</keyword>
<protein>
    <submittedName>
        <fullName evidence="2">NTF2 fold immunity protein</fullName>
    </submittedName>
</protein>
<dbReference type="RefSeq" id="WP_024982729.1">
    <property type="nucleotide sequence ID" value="NZ_CBCRUM010000034.1"/>
</dbReference>
<dbReference type="eggNOG" id="ENOG5033DD7">
    <property type="taxonomic scope" value="Bacteria"/>
</dbReference>